<protein>
    <recommendedName>
        <fullName evidence="6">SP-RING-type domain-containing protein</fullName>
    </recommendedName>
</protein>
<dbReference type="AlphaFoldDB" id="A0A6A6ZJG3"/>
<evidence type="ECO:0000313" key="8">
    <source>
        <dbReference type="Proteomes" id="UP000799424"/>
    </source>
</evidence>
<evidence type="ECO:0000256" key="5">
    <source>
        <dbReference type="SAM" id="MobiDB-lite"/>
    </source>
</evidence>
<feature type="domain" description="SP-RING-type" evidence="6">
    <location>
        <begin position="878"/>
        <end position="968"/>
    </location>
</feature>
<sequence length="1027" mass="114251">MATEDRPVKDATAQTLNYALGNLGGRQKSWMQAANPSAHLTPSELTASPLPFTVRKRGRPRKPDPQPRATEAARPTVETQPASNSTSPQLANVVTRPNNGHHAASLVTVFPSPTPSEENPSNALVPAVRRGSAFANIDFLELDDEQAAYAPETPLETVFMDDARRASTGAKRSAVDAGAPTQAQKHARQVRLPALAGTPDQPIQPNFSQPAYPDFPRHASISHAPIGSPQLQQVHSRSPSFGQLSNGQVASPQAQAPLGPPRTLSRSTGPPPHGVPTESPSHIPPGFFQTPQFVNLEPSWYTRQECIQVLTTFQASFAVSPEHQRDGRRLNVLRDATERDDWPYLVMHQLYCLLDFNPSLVPAELRNTLGLEKGLAVLRDVLDSNQKLSPTVLHFFSNYPYHIEVIRTKWPAGFEEQAQGFLSFVASSTNYESLKLTCEGRRFPPVTWELAHYLGLESTTFQRLLFTAILRRIWREVPRNALQSQYEVEAVNIFQQNQAAYYQRTAQPLDITQVLQGNKEDLRHWGTLLKQLVEGFEGTLRHQGYSLPSPHNTISPYAQQRIVHTQQQPVQRSLDSQLAAIEAEMSSRNRRPIHKHSAQAAIHQTRGRGRPRTHPVPTPHILPSQPQVQHQQQSPQQQQLQQQRRPQQPRPPVPLLPPPAWVQPQQRQPNPARFSLHQANLRSPILQAQLPASPLYHFVQGYITPPTRLTIAGAAIERRVFTVGPELAKCIPAAVPTVPGGADSRAVNTRSKTVRVRCIKWPAADLPNEHVWATTDTSWIPYSYFTLNGTSLQQRKKVHHGKDLPIDITGIIKEGENILEMTVMTQSNDTSYRKYLIAIEVLGVISHNSVRQHCLEKFRIPAQQVLAGIQTKLSGSSEDDEIAIVESNLTINLFDPFSASKICDIPVRSKACLHNDCFDLDTFLETRKRKGDASLPDLWRCPICNADARPHHLVVDGFLEEVKEVLDAQGRSKTRAIIVHQDGSWKPKVEVRDPNGVSDRGPSDEPPTPVVSRASIPAQAEIIDLSD</sequence>
<evidence type="ECO:0000256" key="4">
    <source>
        <dbReference type="PROSITE-ProRule" id="PRU00452"/>
    </source>
</evidence>
<feature type="compositionally biased region" description="Polar residues" evidence="5">
    <location>
        <begin position="29"/>
        <end position="46"/>
    </location>
</feature>
<dbReference type="GO" id="GO:0008270">
    <property type="term" value="F:zinc ion binding"/>
    <property type="evidence" value="ECO:0007669"/>
    <property type="project" value="UniProtKB-KW"/>
</dbReference>
<dbReference type="OrthoDB" id="27975at2759"/>
<dbReference type="Gene3D" id="3.30.40.10">
    <property type="entry name" value="Zinc/RING finger domain, C3HC4 (zinc finger)"/>
    <property type="match status" value="1"/>
</dbReference>
<dbReference type="GO" id="GO:0000785">
    <property type="term" value="C:chromatin"/>
    <property type="evidence" value="ECO:0007669"/>
    <property type="project" value="TreeGrafter"/>
</dbReference>
<evidence type="ECO:0000256" key="2">
    <source>
        <dbReference type="ARBA" id="ARBA00022771"/>
    </source>
</evidence>
<feature type="region of interest" description="Disordered" evidence="5">
    <location>
        <begin position="29"/>
        <end position="89"/>
    </location>
</feature>
<feature type="compositionally biased region" description="Low complexity" evidence="5">
    <location>
        <begin position="623"/>
        <end position="646"/>
    </location>
</feature>
<evidence type="ECO:0000313" key="7">
    <source>
        <dbReference type="EMBL" id="KAF2820454.1"/>
    </source>
</evidence>
<feature type="region of interest" description="Disordered" evidence="5">
    <location>
        <begin position="586"/>
        <end position="670"/>
    </location>
</feature>
<proteinExistence type="predicted"/>
<gene>
    <name evidence="7" type="ORF">CC86DRAFT_374592</name>
</gene>
<name>A0A6A6ZJG3_9PLEO</name>
<dbReference type="GO" id="GO:0016925">
    <property type="term" value="P:protein sumoylation"/>
    <property type="evidence" value="ECO:0007669"/>
    <property type="project" value="TreeGrafter"/>
</dbReference>
<reference evidence="7" key="1">
    <citation type="journal article" date="2020" name="Stud. Mycol.">
        <title>101 Dothideomycetes genomes: a test case for predicting lifestyles and emergence of pathogens.</title>
        <authorList>
            <person name="Haridas S."/>
            <person name="Albert R."/>
            <person name="Binder M."/>
            <person name="Bloem J."/>
            <person name="Labutti K."/>
            <person name="Salamov A."/>
            <person name="Andreopoulos B."/>
            <person name="Baker S."/>
            <person name="Barry K."/>
            <person name="Bills G."/>
            <person name="Bluhm B."/>
            <person name="Cannon C."/>
            <person name="Castanera R."/>
            <person name="Culley D."/>
            <person name="Daum C."/>
            <person name="Ezra D."/>
            <person name="Gonzalez J."/>
            <person name="Henrissat B."/>
            <person name="Kuo A."/>
            <person name="Liang C."/>
            <person name="Lipzen A."/>
            <person name="Lutzoni F."/>
            <person name="Magnuson J."/>
            <person name="Mondo S."/>
            <person name="Nolan M."/>
            <person name="Ohm R."/>
            <person name="Pangilinan J."/>
            <person name="Park H.-J."/>
            <person name="Ramirez L."/>
            <person name="Alfaro M."/>
            <person name="Sun H."/>
            <person name="Tritt A."/>
            <person name="Yoshinaga Y."/>
            <person name="Zwiers L.-H."/>
            <person name="Turgeon B."/>
            <person name="Goodwin S."/>
            <person name="Spatafora J."/>
            <person name="Crous P."/>
            <person name="Grigoriev I."/>
        </authorList>
    </citation>
    <scope>NUCLEOTIDE SEQUENCE</scope>
    <source>
        <strain evidence="7">CBS 113818</strain>
    </source>
</reference>
<dbReference type="PROSITE" id="PS51044">
    <property type="entry name" value="ZF_SP_RING"/>
    <property type="match status" value="1"/>
</dbReference>
<organism evidence="7 8">
    <name type="scientific">Ophiobolus disseminans</name>
    <dbReference type="NCBI Taxonomy" id="1469910"/>
    <lineage>
        <taxon>Eukaryota</taxon>
        <taxon>Fungi</taxon>
        <taxon>Dikarya</taxon>
        <taxon>Ascomycota</taxon>
        <taxon>Pezizomycotina</taxon>
        <taxon>Dothideomycetes</taxon>
        <taxon>Pleosporomycetidae</taxon>
        <taxon>Pleosporales</taxon>
        <taxon>Pleosporineae</taxon>
        <taxon>Phaeosphaeriaceae</taxon>
        <taxon>Ophiobolus</taxon>
    </lineage>
</organism>
<dbReference type="PANTHER" id="PTHR10782">
    <property type="entry name" value="ZINC FINGER MIZ DOMAIN-CONTAINING PROTEIN"/>
    <property type="match status" value="1"/>
</dbReference>
<feature type="compositionally biased region" description="Polar residues" evidence="5">
    <location>
        <begin position="229"/>
        <end position="254"/>
    </location>
</feature>
<keyword evidence="8" id="KW-1185">Reference proteome</keyword>
<keyword evidence="2 4" id="KW-0863">Zinc-finger</keyword>
<keyword evidence="1" id="KW-0479">Metal-binding</keyword>
<feature type="compositionally biased region" description="Basic residues" evidence="5">
    <location>
        <begin position="588"/>
        <end position="597"/>
    </location>
</feature>
<feature type="region of interest" description="Disordered" evidence="5">
    <location>
        <begin position="196"/>
        <end position="288"/>
    </location>
</feature>
<keyword evidence="3" id="KW-0862">Zinc</keyword>
<dbReference type="Pfam" id="PF02891">
    <property type="entry name" value="zf-MIZ"/>
    <property type="match status" value="1"/>
</dbReference>
<dbReference type="InterPro" id="IPR013083">
    <property type="entry name" value="Znf_RING/FYVE/PHD"/>
</dbReference>
<feature type="compositionally biased region" description="Polar residues" evidence="5">
    <location>
        <begin position="77"/>
        <end position="89"/>
    </location>
</feature>
<evidence type="ECO:0000256" key="3">
    <source>
        <dbReference type="ARBA" id="ARBA00022833"/>
    </source>
</evidence>
<feature type="region of interest" description="Disordered" evidence="5">
    <location>
        <begin position="988"/>
        <end position="1017"/>
    </location>
</feature>
<dbReference type="GO" id="GO:0061665">
    <property type="term" value="F:SUMO ligase activity"/>
    <property type="evidence" value="ECO:0007669"/>
    <property type="project" value="TreeGrafter"/>
</dbReference>
<evidence type="ECO:0000259" key="6">
    <source>
        <dbReference type="PROSITE" id="PS51044"/>
    </source>
</evidence>
<dbReference type="CDD" id="cd16650">
    <property type="entry name" value="SP-RING_PIAS-like"/>
    <property type="match status" value="1"/>
</dbReference>
<dbReference type="InterPro" id="IPR004181">
    <property type="entry name" value="Znf_MIZ"/>
</dbReference>
<accession>A0A6A6ZJG3</accession>
<evidence type="ECO:0000256" key="1">
    <source>
        <dbReference type="ARBA" id="ARBA00022723"/>
    </source>
</evidence>
<dbReference type="EMBL" id="MU006241">
    <property type="protein sequence ID" value="KAF2820454.1"/>
    <property type="molecule type" value="Genomic_DNA"/>
</dbReference>
<dbReference type="PANTHER" id="PTHR10782:SF4">
    <property type="entry name" value="TONALLI, ISOFORM E"/>
    <property type="match status" value="1"/>
</dbReference>
<dbReference type="Proteomes" id="UP000799424">
    <property type="component" value="Unassembled WGS sequence"/>
</dbReference>
<feature type="region of interest" description="Disordered" evidence="5">
    <location>
        <begin position="169"/>
        <end position="188"/>
    </location>
</feature>
<feature type="compositionally biased region" description="Pro residues" evidence="5">
    <location>
        <begin position="648"/>
        <end position="661"/>
    </location>
</feature>